<feature type="region of interest" description="Disordered" evidence="1">
    <location>
        <begin position="41"/>
        <end position="62"/>
    </location>
</feature>
<protein>
    <submittedName>
        <fullName evidence="2 4">Uncharacterized protein</fullName>
    </submittedName>
</protein>
<evidence type="ECO:0000313" key="3">
    <source>
        <dbReference type="Proteomes" id="UP000270296"/>
    </source>
</evidence>
<evidence type="ECO:0000256" key="1">
    <source>
        <dbReference type="SAM" id="MobiDB-lite"/>
    </source>
</evidence>
<organism evidence="4">
    <name type="scientific">Soboliphyme baturini</name>
    <dbReference type="NCBI Taxonomy" id="241478"/>
    <lineage>
        <taxon>Eukaryota</taxon>
        <taxon>Metazoa</taxon>
        <taxon>Ecdysozoa</taxon>
        <taxon>Nematoda</taxon>
        <taxon>Enoplea</taxon>
        <taxon>Dorylaimia</taxon>
        <taxon>Dioctophymatida</taxon>
        <taxon>Dioctophymatoidea</taxon>
        <taxon>Soboliphymatidae</taxon>
        <taxon>Soboliphyme</taxon>
    </lineage>
</organism>
<feature type="region of interest" description="Disordered" evidence="1">
    <location>
        <begin position="79"/>
        <end position="102"/>
    </location>
</feature>
<dbReference type="Proteomes" id="UP000270296">
    <property type="component" value="Unassembled WGS sequence"/>
</dbReference>
<keyword evidence="3" id="KW-1185">Reference proteome</keyword>
<name>A0A183I9L9_9BILA</name>
<sequence length="235" mass="25755">MHMSRPSDLRYIELEEEEEMFRQQQQLHARNAAIERSWQRRRLAQQASLSSSGTADLGPSAGVVNDRYYSAATMADAGVSDGDGYESEIDRPNSVDGYSKRRSDARAVVSASGKIQPLFGVYQQRQPYGGGTGSEGASTPVVSMPNAHPYTVDFKFSGVSDDAYEKPLAQSGGRSGPIAPDRRRAVYGSEYNSSKVSCVDSDFVNREADSARMVMKTERAGFARRDSPSSEKSER</sequence>
<dbReference type="EMBL" id="UZAM01000646">
    <property type="protein sequence ID" value="VDO82212.1"/>
    <property type="molecule type" value="Genomic_DNA"/>
</dbReference>
<accession>A0A183I9L9</accession>
<feature type="compositionally biased region" description="Polar residues" evidence="1">
    <location>
        <begin position="45"/>
        <end position="54"/>
    </location>
</feature>
<proteinExistence type="predicted"/>
<evidence type="ECO:0000313" key="2">
    <source>
        <dbReference type="EMBL" id="VDO82212.1"/>
    </source>
</evidence>
<reference evidence="4" key="1">
    <citation type="submission" date="2016-06" db="UniProtKB">
        <authorList>
            <consortium name="WormBaseParasite"/>
        </authorList>
    </citation>
    <scope>IDENTIFICATION</scope>
</reference>
<gene>
    <name evidence="2" type="ORF">SBAD_LOCUS313</name>
</gene>
<dbReference type="WBParaSite" id="SBAD_0000033101-mRNA-1">
    <property type="protein sequence ID" value="SBAD_0000033101-mRNA-1"/>
    <property type="gene ID" value="SBAD_0000033101"/>
</dbReference>
<dbReference type="AlphaFoldDB" id="A0A183I9L9"/>
<evidence type="ECO:0000313" key="4">
    <source>
        <dbReference type="WBParaSite" id="SBAD_0000033101-mRNA-1"/>
    </source>
</evidence>
<feature type="compositionally biased region" description="Basic and acidic residues" evidence="1">
    <location>
        <begin position="88"/>
        <end position="102"/>
    </location>
</feature>
<reference evidence="2 3" key="2">
    <citation type="submission" date="2018-11" db="EMBL/GenBank/DDBJ databases">
        <authorList>
            <consortium name="Pathogen Informatics"/>
        </authorList>
    </citation>
    <scope>NUCLEOTIDE SEQUENCE [LARGE SCALE GENOMIC DNA]</scope>
</reference>